<evidence type="ECO:0000256" key="2">
    <source>
        <dbReference type="ARBA" id="ARBA00007441"/>
    </source>
</evidence>
<accession>A0A6A6XXS6</accession>
<evidence type="ECO:0000256" key="3">
    <source>
        <dbReference type="ARBA" id="ARBA00022576"/>
    </source>
</evidence>
<dbReference type="GO" id="GO:0030170">
    <property type="term" value="F:pyridoxal phosphate binding"/>
    <property type="evidence" value="ECO:0007669"/>
    <property type="project" value="InterPro"/>
</dbReference>
<comment type="cofactor">
    <cofactor evidence="1">
        <name>pyridoxal 5'-phosphate</name>
        <dbReference type="ChEBI" id="CHEBI:597326"/>
    </cofactor>
</comment>
<evidence type="ECO:0000256" key="4">
    <source>
        <dbReference type="ARBA" id="ARBA00022679"/>
    </source>
</evidence>
<evidence type="ECO:0000256" key="5">
    <source>
        <dbReference type="ARBA" id="ARBA00022898"/>
    </source>
</evidence>
<dbReference type="PRINTS" id="PR00753">
    <property type="entry name" value="ACCSYNTHASE"/>
</dbReference>
<keyword evidence="3" id="KW-0032">Aminotransferase</keyword>
<dbReference type="GO" id="GO:0008483">
    <property type="term" value="F:transaminase activity"/>
    <property type="evidence" value="ECO:0007669"/>
    <property type="project" value="UniProtKB-KW"/>
</dbReference>
<sequence>MTRNVSTRIAGGLQGILPRLADASPPKGPSHDTIDLSSAENILIRDQLQDMCKAAIQNHLNSDTLSELPSFGGDVGARTALASFLNNYFRPASTVSADHIVLTAGAGLCIEALIHSICDEGDSVIIPGPHWFGFQPYITLRPKVNIITATPPTYARHGDDLVSTLRATYNDAETPERIKAMILCNPHNPFSQCYTEQGLRECMKFCQEFGLHLISDELYALATIKTTENQRSEFISTLSLMSNASDAETLIDPSLVHVVWSASKLLGLSGLRIGCVVSQSNPEIRAAVSLLTYLNVSSLSAITLTAILSSPDLSQLLYVNSQRITASYACFTKLFRGLNVEFLPAQEGLFIFAKLGKSIMSIEEEIAFFENLRQRGVLVSAGRFYSGLSTEFGWARVLIAVPLATAEEAVKRLSLCIS</sequence>
<name>A0A6A6XXS6_9PLEO</name>
<proteinExistence type="inferred from homology"/>
<dbReference type="PANTHER" id="PTHR43795">
    <property type="entry name" value="BIFUNCTIONAL ASPARTATE AMINOTRANSFERASE AND GLUTAMATE/ASPARTATE-PREPHENATE AMINOTRANSFERASE-RELATED"/>
    <property type="match status" value="1"/>
</dbReference>
<dbReference type="InterPro" id="IPR015424">
    <property type="entry name" value="PyrdxlP-dep_Trfase"/>
</dbReference>
<dbReference type="OrthoDB" id="7042322at2759"/>
<dbReference type="Gene3D" id="3.40.640.10">
    <property type="entry name" value="Type I PLP-dependent aspartate aminotransferase-like (Major domain)"/>
    <property type="match status" value="1"/>
</dbReference>
<organism evidence="7 8">
    <name type="scientific">Melanomma pulvis-pyrius CBS 109.77</name>
    <dbReference type="NCBI Taxonomy" id="1314802"/>
    <lineage>
        <taxon>Eukaryota</taxon>
        <taxon>Fungi</taxon>
        <taxon>Dikarya</taxon>
        <taxon>Ascomycota</taxon>
        <taxon>Pezizomycotina</taxon>
        <taxon>Dothideomycetes</taxon>
        <taxon>Pleosporomycetidae</taxon>
        <taxon>Pleosporales</taxon>
        <taxon>Melanommataceae</taxon>
        <taxon>Melanomma</taxon>
    </lineage>
</organism>
<dbReference type="InterPro" id="IPR004838">
    <property type="entry name" value="NHTrfase_class1_PyrdxlP-BS"/>
</dbReference>
<dbReference type="InterPro" id="IPR050478">
    <property type="entry name" value="Ethylene_sulfur-biosynth"/>
</dbReference>
<feature type="domain" description="Aminotransferase class I/classII large" evidence="6">
    <location>
        <begin position="34"/>
        <end position="413"/>
    </location>
</feature>
<protein>
    <submittedName>
        <fullName evidence="7">PLP-dependent transferase</fullName>
    </submittedName>
</protein>
<comment type="similarity">
    <text evidence="2">Belongs to the class-I pyridoxal-phosphate-dependent aminotransferase family.</text>
</comment>
<dbReference type="GO" id="GO:0006520">
    <property type="term" value="P:amino acid metabolic process"/>
    <property type="evidence" value="ECO:0007669"/>
    <property type="project" value="TreeGrafter"/>
</dbReference>
<gene>
    <name evidence="7" type="ORF">K505DRAFT_292591</name>
</gene>
<evidence type="ECO:0000259" key="6">
    <source>
        <dbReference type="Pfam" id="PF00155"/>
    </source>
</evidence>
<evidence type="ECO:0000313" key="8">
    <source>
        <dbReference type="Proteomes" id="UP000799757"/>
    </source>
</evidence>
<dbReference type="EMBL" id="MU001746">
    <property type="protein sequence ID" value="KAF2800544.1"/>
    <property type="molecule type" value="Genomic_DNA"/>
</dbReference>
<dbReference type="Pfam" id="PF00155">
    <property type="entry name" value="Aminotran_1_2"/>
    <property type="match status" value="1"/>
</dbReference>
<keyword evidence="8" id="KW-1185">Reference proteome</keyword>
<evidence type="ECO:0000256" key="1">
    <source>
        <dbReference type="ARBA" id="ARBA00001933"/>
    </source>
</evidence>
<dbReference type="PANTHER" id="PTHR43795:SF32">
    <property type="entry name" value="AMINOTRANSFERASE GLII-RELATED"/>
    <property type="match status" value="1"/>
</dbReference>
<dbReference type="Proteomes" id="UP000799757">
    <property type="component" value="Unassembled WGS sequence"/>
</dbReference>
<reference evidence="7" key="1">
    <citation type="journal article" date="2020" name="Stud. Mycol.">
        <title>101 Dothideomycetes genomes: a test case for predicting lifestyles and emergence of pathogens.</title>
        <authorList>
            <person name="Haridas S."/>
            <person name="Albert R."/>
            <person name="Binder M."/>
            <person name="Bloem J."/>
            <person name="Labutti K."/>
            <person name="Salamov A."/>
            <person name="Andreopoulos B."/>
            <person name="Baker S."/>
            <person name="Barry K."/>
            <person name="Bills G."/>
            <person name="Bluhm B."/>
            <person name="Cannon C."/>
            <person name="Castanera R."/>
            <person name="Culley D."/>
            <person name="Daum C."/>
            <person name="Ezra D."/>
            <person name="Gonzalez J."/>
            <person name="Henrissat B."/>
            <person name="Kuo A."/>
            <person name="Liang C."/>
            <person name="Lipzen A."/>
            <person name="Lutzoni F."/>
            <person name="Magnuson J."/>
            <person name="Mondo S."/>
            <person name="Nolan M."/>
            <person name="Ohm R."/>
            <person name="Pangilinan J."/>
            <person name="Park H.-J."/>
            <person name="Ramirez L."/>
            <person name="Alfaro M."/>
            <person name="Sun H."/>
            <person name="Tritt A."/>
            <person name="Yoshinaga Y."/>
            <person name="Zwiers L.-H."/>
            <person name="Turgeon B."/>
            <person name="Goodwin S."/>
            <person name="Spatafora J."/>
            <person name="Crous P."/>
            <person name="Grigoriev I."/>
        </authorList>
    </citation>
    <scope>NUCLEOTIDE SEQUENCE</scope>
    <source>
        <strain evidence="7">CBS 109.77</strain>
    </source>
</reference>
<evidence type="ECO:0000313" key="7">
    <source>
        <dbReference type="EMBL" id="KAF2800544.1"/>
    </source>
</evidence>
<keyword evidence="4 7" id="KW-0808">Transferase</keyword>
<dbReference type="InterPro" id="IPR015422">
    <property type="entry name" value="PyrdxlP-dep_Trfase_small"/>
</dbReference>
<dbReference type="AlphaFoldDB" id="A0A6A6XXS6"/>
<keyword evidence="5" id="KW-0663">Pyridoxal phosphate</keyword>
<dbReference type="PROSITE" id="PS00105">
    <property type="entry name" value="AA_TRANSFER_CLASS_1"/>
    <property type="match status" value="1"/>
</dbReference>
<dbReference type="InterPro" id="IPR004839">
    <property type="entry name" value="Aminotransferase_I/II_large"/>
</dbReference>
<dbReference type="Gene3D" id="3.90.1150.10">
    <property type="entry name" value="Aspartate Aminotransferase, domain 1"/>
    <property type="match status" value="1"/>
</dbReference>
<dbReference type="SUPFAM" id="SSF53383">
    <property type="entry name" value="PLP-dependent transferases"/>
    <property type="match status" value="1"/>
</dbReference>
<dbReference type="InterPro" id="IPR015421">
    <property type="entry name" value="PyrdxlP-dep_Trfase_major"/>
</dbReference>
<dbReference type="CDD" id="cd00609">
    <property type="entry name" value="AAT_like"/>
    <property type="match status" value="1"/>
</dbReference>